<sequence>MELYILPQRVRVASIPRGSIRDFAHPLLRIAFYPTNDDFFCITATKDEYTLIIDDAQYKTLPQTDTLSVSKDTWRLLQLCEGDIGPADWINKTGIVKSVTKPLAEANITIFYLSTYQNDFIMVPERLLEAAVIVLSKNYKVFDDSHTGDDYDEFGNSLVKKSDTTTVASAVQSEEAVLPAAAAPEAKKIHPVIVHDKHVYLACVPRDQLSSVALTLIELMLYSEEKDSAENDDPMRHFFSFALVDNTISLVLDEESLARLPSTCNKSAVPYRVIQCYDGPLGFEESGIVAQFAEPLADNGVHIYYMSTFLTDYTLVVEDEIELAETTLRKTGHLKD</sequence>
<accession>A0A0D2UQJ9</accession>
<dbReference type="SUPFAM" id="SSF55021">
    <property type="entry name" value="ACT-like"/>
    <property type="match status" value="2"/>
</dbReference>
<dbReference type="PhylomeDB" id="A0A0D2UQJ9"/>
<reference evidence="8" key="1">
    <citation type="submission" date="2011-02" db="EMBL/GenBank/DDBJ databases">
        <title>The Genome Sequence of Capsaspora owczarzaki ATCC 30864.</title>
        <authorList>
            <person name="Russ C."/>
            <person name="Cuomo C."/>
            <person name="Burger G."/>
            <person name="Gray M.W."/>
            <person name="Holland P.W.H."/>
            <person name="King N."/>
            <person name="Lang F.B.F."/>
            <person name="Roger A.J."/>
            <person name="Ruiz-Trillo I."/>
            <person name="Young S.K."/>
            <person name="Zeng Q."/>
            <person name="Gargeya S."/>
            <person name="Alvarado L."/>
            <person name="Berlin A."/>
            <person name="Chapman S.B."/>
            <person name="Chen Z."/>
            <person name="Freedman E."/>
            <person name="Gellesch M."/>
            <person name="Goldberg J."/>
            <person name="Griggs A."/>
            <person name="Gujja S."/>
            <person name="Heilman E."/>
            <person name="Heiman D."/>
            <person name="Howarth C."/>
            <person name="Mehta T."/>
            <person name="Neiman D."/>
            <person name="Pearson M."/>
            <person name="Roberts A."/>
            <person name="Saif S."/>
            <person name="Shea T."/>
            <person name="Shenoy N."/>
            <person name="Sisk P."/>
            <person name="Stolte C."/>
            <person name="Sykes S."/>
            <person name="White J."/>
            <person name="Yandava C."/>
            <person name="Haas B."/>
            <person name="Nusbaum C."/>
            <person name="Birren B."/>
        </authorList>
    </citation>
    <scope>NUCLEOTIDE SEQUENCE</scope>
    <source>
        <strain evidence="8">ATCC 30864</strain>
    </source>
</reference>
<feature type="domain" description="CASTOR ACT" evidence="4">
    <location>
        <begin position="90"/>
        <end position="136"/>
    </location>
</feature>
<evidence type="ECO:0008006" key="9">
    <source>
        <dbReference type="Google" id="ProtNLM"/>
    </source>
</evidence>
<dbReference type="PANTHER" id="PTHR31131:SF6">
    <property type="entry name" value="CASTOR ACT DOMAIN-CONTAINING PROTEIN"/>
    <property type="match status" value="1"/>
</dbReference>
<evidence type="ECO:0000259" key="6">
    <source>
        <dbReference type="Pfam" id="PF21389"/>
    </source>
</evidence>
<dbReference type="OrthoDB" id="58529at2759"/>
<evidence type="ECO:0000259" key="4">
    <source>
        <dbReference type="Pfam" id="PF13840"/>
    </source>
</evidence>
<dbReference type="InterPro" id="IPR045865">
    <property type="entry name" value="ACT-like_dom_sf"/>
</dbReference>
<organism evidence="7 8">
    <name type="scientific">Capsaspora owczarzaki (strain ATCC 30864)</name>
    <dbReference type="NCBI Taxonomy" id="595528"/>
    <lineage>
        <taxon>Eukaryota</taxon>
        <taxon>Filasterea</taxon>
        <taxon>Capsaspora</taxon>
    </lineage>
</organism>
<dbReference type="InterPro" id="IPR027795">
    <property type="entry name" value="CASTOR_ACT_dom"/>
</dbReference>
<comment type="subcellular location">
    <subcellularLocation>
        <location evidence="1">Cytoplasm</location>
        <location evidence="1">Cytosol</location>
    </subcellularLocation>
</comment>
<dbReference type="RefSeq" id="XP_004343594.1">
    <property type="nucleotide sequence ID" value="XM_004343544.2"/>
</dbReference>
<dbReference type="PRINTS" id="PR02078">
    <property type="entry name" value="GATSLIKEFMLY"/>
</dbReference>
<evidence type="ECO:0000259" key="5">
    <source>
        <dbReference type="Pfam" id="PF18700"/>
    </source>
</evidence>
<dbReference type="PANTHER" id="PTHR31131">
    <property type="entry name" value="CHROMOSOME 1, WHOLE GENOME SHOTGUN SEQUENCE"/>
    <property type="match status" value="1"/>
</dbReference>
<evidence type="ECO:0000256" key="1">
    <source>
        <dbReference type="ARBA" id="ARBA00004514"/>
    </source>
</evidence>
<dbReference type="AlphaFoldDB" id="A0A0D2UQJ9"/>
<evidence type="ECO:0000256" key="3">
    <source>
        <dbReference type="ARBA" id="ARBA00022490"/>
    </source>
</evidence>
<dbReference type="InterPro" id="IPR040778">
    <property type="entry name" value="CASTOR1_N"/>
</dbReference>
<name>A0A0D2UQJ9_CAPO3</name>
<dbReference type="OMA" id="HFTHPLI"/>
<dbReference type="Proteomes" id="UP000008743">
    <property type="component" value="Unassembled WGS sequence"/>
</dbReference>
<dbReference type="Pfam" id="PF13840">
    <property type="entry name" value="ACT_7"/>
    <property type="match status" value="2"/>
</dbReference>
<dbReference type="Pfam" id="PF21389">
    <property type="entry name" value="CASTOR1_ACT-like"/>
    <property type="match status" value="1"/>
</dbReference>
<evidence type="ECO:0000256" key="2">
    <source>
        <dbReference type="ARBA" id="ARBA00006827"/>
    </source>
</evidence>
<proteinExistence type="inferred from homology"/>
<dbReference type="InterPro" id="IPR051719">
    <property type="entry name" value="CASTOR_mTORC1"/>
</dbReference>
<dbReference type="Pfam" id="PF18700">
    <property type="entry name" value="Castor1_N"/>
    <property type="match status" value="1"/>
</dbReference>
<feature type="domain" description="Cytosolic arginine sensor for mTORC1 subunit 1/2 ACT-like" evidence="6">
    <location>
        <begin position="190"/>
        <end position="264"/>
    </location>
</feature>
<feature type="domain" description="CASTOR ACT" evidence="4">
    <location>
        <begin position="272"/>
        <end position="330"/>
    </location>
</feature>
<dbReference type="GO" id="GO:0005829">
    <property type="term" value="C:cytosol"/>
    <property type="evidence" value="ECO:0007669"/>
    <property type="project" value="UniProtKB-SubCell"/>
</dbReference>
<protein>
    <recommendedName>
        <fullName evidence="9">Cytosolic arginine sensor for mTORC1 subunit 1</fullName>
    </recommendedName>
</protein>
<dbReference type="Gene3D" id="3.30.2130.10">
    <property type="entry name" value="VC0802-like"/>
    <property type="match status" value="2"/>
</dbReference>
<dbReference type="InterPro" id="IPR026249">
    <property type="entry name" value="CASTOR_fam"/>
</dbReference>
<dbReference type="InParanoid" id="A0A0D2UQJ9"/>
<gene>
    <name evidence="7" type="ORF">CAOG_007720</name>
</gene>
<dbReference type="EMBL" id="KE346373">
    <property type="protein sequence ID" value="KJE97286.1"/>
    <property type="molecule type" value="Genomic_DNA"/>
</dbReference>
<feature type="domain" description="CASTOR1 N-terminal" evidence="5">
    <location>
        <begin position="9"/>
        <end position="67"/>
    </location>
</feature>
<comment type="similarity">
    <text evidence="2">Belongs to the GATS family.</text>
</comment>
<dbReference type="eggNOG" id="ENOG502QV83">
    <property type="taxonomic scope" value="Eukaryota"/>
</dbReference>
<keyword evidence="3" id="KW-0963">Cytoplasm</keyword>
<dbReference type="InterPro" id="IPR049479">
    <property type="entry name" value="CASTOR1_ACT-like"/>
</dbReference>
<dbReference type="STRING" id="595528.A0A0D2UQJ9"/>
<evidence type="ECO:0000313" key="7">
    <source>
        <dbReference type="EMBL" id="KJE97286.1"/>
    </source>
</evidence>
<evidence type="ECO:0000313" key="8">
    <source>
        <dbReference type="Proteomes" id="UP000008743"/>
    </source>
</evidence>
<keyword evidence="8" id="KW-1185">Reference proteome</keyword>